<comment type="caution">
    <text evidence="7">The sequence shown here is derived from an EMBL/GenBank/DDBJ whole genome shotgun (WGS) entry which is preliminary data.</text>
</comment>
<dbReference type="NCBIfam" id="TIGR03860">
    <property type="entry name" value="FMN_nitrolo"/>
    <property type="match status" value="1"/>
</dbReference>
<evidence type="ECO:0000256" key="2">
    <source>
        <dbReference type="ARBA" id="ARBA00022643"/>
    </source>
</evidence>
<dbReference type="PANTHER" id="PTHR30011:SF16">
    <property type="entry name" value="C2H2 FINGER DOMAIN TRANSCRIPTION FACTOR (EUROFUNG)-RELATED"/>
    <property type="match status" value="1"/>
</dbReference>
<reference evidence="8" key="1">
    <citation type="submission" date="2023-07" db="EMBL/GenBank/DDBJ databases">
        <title>Conexibacter stalactiti sp. nov., isolated from stalactites in a lava cave and emended description of the genus Conexibacter.</title>
        <authorList>
            <person name="Lee S.D."/>
        </authorList>
    </citation>
    <scope>NUCLEOTIDE SEQUENCE [LARGE SCALE GENOMIC DNA]</scope>
    <source>
        <strain evidence="8">KCTC 39840</strain>
    </source>
</reference>
<dbReference type="InterPro" id="IPR036661">
    <property type="entry name" value="Luciferase-like_sf"/>
</dbReference>
<accession>A0ABU4HLU6</accession>
<keyword evidence="4 7" id="KW-0503">Monooxygenase</keyword>
<evidence type="ECO:0000313" key="7">
    <source>
        <dbReference type="EMBL" id="MDW5594278.1"/>
    </source>
</evidence>
<dbReference type="EMBL" id="JAWSTH010000014">
    <property type="protein sequence ID" value="MDW5594278.1"/>
    <property type="molecule type" value="Genomic_DNA"/>
</dbReference>
<evidence type="ECO:0000256" key="3">
    <source>
        <dbReference type="ARBA" id="ARBA00023002"/>
    </source>
</evidence>
<keyword evidence="3 7" id="KW-0560">Oxidoreductase</keyword>
<evidence type="ECO:0000313" key="8">
    <source>
        <dbReference type="Proteomes" id="UP001284601"/>
    </source>
</evidence>
<evidence type="ECO:0000259" key="6">
    <source>
        <dbReference type="Pfam" id="PF00296"/>
    </source>
</evidence>
<organism evidence="7 8">
    <name type="scientific">Conexibacter stalactiti</name>
    <dbReference type="NCBI Taxonomy" id="1940611"/>
    <lineage>
        <taxon>Bacteria</taxon>
        <taxon>Bacillati</taxon>
        <taxon>Actinomycetota</taxon>
        <taxon>Thermoleophilia</taxon>
        <taxon>Solirubrobacterales</taxon>
        <taxon>Conexibacteraceae</taxon>
        <taxon>Conexibacter</taxon>
    </lineage>
</organism>
<dbReference type="GO" id="GO:0004497">
    <property type="term" value="F:monooxygenase activity"/>
    <property type="evidence" value="ECO:0007669"/>
    <property type="project" value="UniProtKB-KW"/>
</dbReference>
<dbReference type="InterPro" id="IPR051260">
    <property type="entry name" value="Diverse_substr_monoxygenases"/>
</dbReference>
<keyword evidence="2" id="KW-0288">FMN</keyword>
<dbReference type="Gene3D" id="3.20.20.30">
    <property type="entry name" value="Luciferase-like domain"/>
    <property type="match status" value="1"/>
</dbReference>
<dbReference type="InterPro" id="IPR016215">
    <property type="entry name" value="NTA_MOA"/>
</dbReference>
<sequence>MPARTLHLNAFIWPGGYHESAWKVVPEPPESVFDLRWYAEIAGIAERGRLDSLFLADNIALAEHRLEYMPQTQFDPIDLLAALAGLTERIGLIATGSTTYSAPWDLARRFATLDFVSGGRAAWNIVTTGSPLTAANFGLDAHPSHADRYARAQEFVDVVQRVWDAWDDDALVGDKASGLWARRDRVRAPRFEGEHFRVGGALALPRSPQGRPVLVQAGSSPAGIALAARYAELVFSSQPTLEEAVGFRRELRAQAAAAGRSPDAVHVLPSLVYTLAPTEAEARARQQELEELASPEFRWRNLLWVIGLDPDDFDGDQPLPESLLAGPAPTSQGERVFAAAREQRVPLRELARRLAGTPTQATFAGTPEQLAAHIEEWWRAGAVDGFTLMPTTLPHGLRLFVDEVVPLLRRRGIFRSEYAGTTLRDHFGLERPAARRAETADV</sequence>
<dbReference type="SUPFAM" id="SSF51679">
    <property type="entry name" value="Bacterial luciferase-like"/>
    <property type="match status" value="1"/>
</dbReference>
<dbReference type="InterPro" id="IPR011251">
    <property type="entry name" value="Luciferase-like_dom"/>
</dbReference>
<dbReference type="PANTHER" id="PTHR30011">
    <property type="entry name" value="ALKANESULFONATE MONOOXYGENASE-RELATED"/>
    <property type="match status" value="1"/>
</dbReference>
<keyword evidence="1" id="KW-0285">Flavoprotein</keyword>
<name>A0ABU4HLU6_9ACTN</name>
<dbReference type="Proteomes" id="UP001284601">
    <property type="component" value="Unassembled WGS sequence"/>
</dbReference>
<feature type="domain" description="Luciferase-like" evidence="6">
    <location>
        <begin position="39"/>
        <end position="382"/>
    </location>
</feature>
<protein>
    <submittedName>
        <fullName evidence="7">NtaA/DmoA family FMN-dependent monooxygenase</fullName>
        <ecNumber evidence="7">1.14.-.-</ecNumber>
    </submittedName>
</protein>
<gene>
    <name evidence="7" type="ORF">R7226_08020</name>
</gene>
<dbReference type="CDD" id="cd01095">
    <property type="entry name" value="Nitrilotriacetate_monoxgenase"/>
    <property type="match status" value="1"/>
</dbReference>
<reference evidence="7 8" key="2">
    <citation type="submission" date="2023-10" db="EMBL/GenBank/DDBJ databases">
        <authorList>
            <person name="Han X.F."/>
        </authorList>
    </citation>
    <scope>NUCLEOTIDE SEQUENCE [LARGE SCALE GENOMIC DNA]</scope>
    <source>
        <strain evidence="7 8">KCTC 39840</strain>
    </source>
</reference>
<evidence type="ECO:0000256" key="4">
    <source>
        <dbReference type="ARBA" id="ARBA00023033"/>
    </source>
</evidence>
<evidence type="ECO:0000256" key="1">
    <source>
        <dbReference type="ARBA" id="ARBA00022630"/>
    </source>
</evidence>
<dbReference type="Pfam" id="PF00296">
    <property type="entry name" value="Bac_luciferase"/>
    <property type="match status" value="1"/>
</dbReference>
<keyword evidence="8" id="KW-1185">Reference proteome</keyword>
<evidence type="ECO:0000256" key="5">
    <source>
        <dbReference type="ARBA" id="ARBA00033748"/>
    </source>
</evidence>
<dbReference type="PIRSF" id="PIRSF000337">
    <property type="entry name" value="NTA_MOA"/>
    <property type="match status" value="1"/>
</dbReference>
<comment type="similarity">
    <text evidence="5">Belongs to the NtaA/SnaA/DszA monooxygenase family.</text>
</comment>
<dbReference type="EC" id="1.14.-.-" evidence="7"/>
<dbReference type="RefSeq" id="WP_318596549.1">
    <property type="nucleotide sequence ID" value="NZ_JAWSTH010000014.1"/>
</dbReference>
<proteinExistence type="inferred from homology"/>